<dbReference type="InterPro" id="IPR029058">
    <property type="entry name" value="AB_hydrolase_fold"/>
</dbReference>
<dbReference type="PROSITE" id="PS00122">
    <property type="entry name" value="CARBOXYLESTERASE_B_1"/>
    <property type="match status" value="1"/>
</dbReference>
<dbReference type="OrthoDB" id="6846267at2759"/>
<dbReference type="Proteomes" id="UP001063166">
    <property type="component" value="Unassembled WGS sequence"/>
</dbReference>
<organism evidence="5 6">
    <name type="scientific">Lyophyllum shimeji</name>
    <name type="common">Hon-shimeji</name>
    <name type="synonym">Tricholoma shimeji</name>
    <dbReference type="NCBI Taxonomy" id="47721"/>
    <lineage>
        <taxon>Eukaryota</taxon>
        <taxon>Fungi</taxon>
        <taxon>Dikarya</taxon>
        <taxon>Basidiomycota</taxon>
        <taxon>Agaricomycotina</taxon>
        <taxon>Agaricomycetes</taxon>
        <taxon>Agaricomycetidae</taxon>
        <taxon>Agaricales</taxon>
        <taxon>Tricholomatineae</taxon>
        <taxon>Lyophyllaceae</taxon>
        <taxon>Lyophyllum</taxon>
    </lineage>
</organism>
<evidence type="ECO:0000256" key="1">
    <source>
        <dbReference type="ARBA" id="ARBA00005964"/>
    </source>
</evidence>
<reference evidence="5" key="1">
    <citation type="submission" date="2022-07" db="EMBL/GenBank/DDBJ databases">
        <title>The genome of Lyophyllum shimeji provides insight into the initial evolution of ectomycorrhizal fungal genome.</title>
        <authorList>
            <person name="Kobayashi Y."/>
            <person name="Shibata T."/>
            <person name="Hirakawa H."/>
            <person name="Shigenobu S."/>
            <person name="Nishiyama T."/>
            <person name="Yamada A."/>
            <person name="Hasebe M."/>
            <person name="Kawaguchi M."/>
        </authorList>
    </citation>
    <scope>NUCLEOTIDE SEQUENCE</scope>
    <source>
        <strain evidence="5">AT787</strain>
    </source>
</reference>
<evidence type="ECO:0000259" key="4">
    <source>
        <dbReference type="Pfam" id="PF00135"/>
    </source>
</evidence>
<name>A0A9P3PRR7_LYOSH</name>
<keyword evidence="2 3" id="KW-0378">Hydrolase</keyword>
<evidence type="ECO:0000313" key="5">
    <source>
        <dbReference type="EMBL" id="GLB41542.1"/>
    </source>
</evidence>
<dbReference type="PANTHER" id="PTHR43142:SF1">
    <property type="entry name" value="CARBOXYLIC ESTER HYDROLASE"/>
    <property type="match status" value="1"/>
</dbReference>
<feature type="domain" description="Carboxylesterase type B" evidence="4">
    <location>
        <begin position="17"/>
        <end position="262"/>
    </location>
</feature>
<dbReference type="AlphaFoldDB" id="A0A9P3PRR7"/>
<dbReference type="EC" id="3.1.1.-" evidence="3"/>
<dbReference type="PANTHER" id="PTHR43142">
    <property type="entry name" value="CARBOXYLIC ESTER HYDROLASE"/>
    <property type="match status" value="1"/>
</dbReference>
<dbReference type="InterPro" id="IPR019826">
    <property type="entry name" value="Carboxylesterase_B_AS"/>
</dbReference>
<proteinExistence type="inferred from homology"/>
<comment type="caution">
    <text evidence="5">The sequence shown here is derived from an EMBL/GenBank/DDBJ whole genome shotgun (WGS) entry which is preliminary data.</text>
</comment>
<keyword evidence="6" id="KW-1185">Reference proteome</keyword>
<evidence type="ECO:0000313" key="6">
    <source>
        <dbReference type="Proteomes" id="UP001063166"/>
    </source>
</evidence>
<sequence length="524" mass="58615">MDNLHLQDDLAQNPARVVVNTRYGPVTGGRASTGAAAFLEIPYALPPVRFEDAVRLPDDFRYEDKAYVQEATYAVQPHNDGQARDTPFEDKVGLGRTSENPLFLNVVVPASFPEKGNFPVKVYIHGGFLQFGSPHHLGSQAQYIAAERSEVWVNVGYRLSAFGFLACDKPLLKGNYGFKDQWLALQWVKDNIAAFGGNPDDIQVTGLSAGAHSVHQLLHHASRLPEGQKAPFHSAVLQSNAILTNPQTTEEYRAQFRALCLALDLDPGAPDILTTLRDPVKVPWSAITRVIETEALGAYGTFRGCLTEDWLGTSPDPITWQRTGGLAKGLREHGVRSVVVGDLAEEWYLYSIAHPVHTTAGIAPNLRRYFPRDVVDGFLGKWRRIPDDAGSDVVQKLFGEILSCGQVHLPIRLLVEDLHAAGFPVFRYSIEWTPEQNRIEGYVTHGTDRCLWALRFPTLEPRQVEVAKLWLDTINAETRKIEKEGKPLRDVKTILTLGRDMSIQWKEDPRWDEFMALKSILPQR</sequence>
<accession>A0A9P3PRR7</accession>
<evidence type="ECO:0000256" key="3">
    <source>
        <dbReference type="RuleBase" id="RU361235"/>
    </source>
</evidence>
<comment type="similarity">
    <text evidence="1 3">Belongs to the type-B carboxylesterase/lipase family.</text>
</comment>
<dbReference type="EMBL" id="BRPK01000010">
    <property type="protein sequence ID" value="GLB41542.1"/>
    <property type="molecule type" value="Genomic_DNA"/>
</dbReference>
<dbReference type="InterPro" id="IPR002018">
    <property type="entry name" value="CarbesteraseB"/>
</dbReference>
<dbReference type="SUPFAM" id="SSF53474">
    <property type="entry name" value="alpha/beta-Hydrolases"/>
    <property type="match status" value="1"/>
</dbReference>
<protein>
    <recommendedName>
        <fullName evidence="3">Carboxylic ester hydrolase</fullName>
        <ecNumber evidence="3">3.1.1.-</ecNumber>
    </recommendedName>
</protein>
<evidence type="ECO:0000256" key="2">
    <source>
        <dbReference type="ARBA" id="ARBA00022801"/>
    </source>
</evidence>
<dbReference type="GO" id="GO:0016787">
    <property type="term" value="F:hydrolase activity"/>
    <property type="evidence" value="ECO:0007669"/>
    <property type="project" value="UniProtKB-KW"/>
</dbReference>
<gene>
    <name evidence="5" type="ORF">LshimejAT787_1001420</name>
</gene>
<dbReference type="Pfam" id="PF00135">
    <property type="entry name" value="COesterase"/>
    <property type="match status" value="1"/>
</dbReference>
<dbReference type="Gene3D" id="3.40.50.1820">
    <property type="entry name" value="alpha/beta hydrolase"/>
    <property type="match status" value="1"/>
</dbReference>